<keyword evidence="1" id="KW-0472">Membrane</keyword>
<sequence length="489" mass="57968">MCSVAFSHIIFNKETHDIRMSKKPDYEIFDSLGKYMLKEKGITNSSSEKINNFCNAILRLPDSSTDAENLCKQFVHFFKLLYEEYNDPTISDNRNKYPEFLNYWLNSQFRAKNIKISPESKFYKYFINNYDKYVEENILKDKLYHIEDKYFNKMHMLYEFYKKYNEINEAANGGCTKFLDHCKTNYSEAWKKCFSEKDNPFCSALDGFRKFYDENKHSNLSRCNEEGLSSLPELLSPHSYRDTELEANKISNYLIWPTNNDSSIRTSKIKNTQFSKLYELLLLRYSFLFADNKEDKKYNMLKILQEFFQYCNENRGIPSLILFYKEFLKEYYTKNKDEYDEIYRDCSTSPEHTKSYCKVYEDVSTKYSNHLSTIKNIHDEELNEGTEKLQWLISENSSSVIISQLDKGNNILSNITPILVGTMAGGLSILFLLYKFTPFGSWFYSKILKDAETIYNVNGESDQYLFDYNLEFEMDNTENGKIHFSYHPS</sequence>
<protein>
    <submittedName>
        <fullName evidence="2">PIR Superfamily Protein</fullName>
    </submittedName>
</protein>
<gene>
    <name evidence="2" type="ORF">POVWA2_009690</name>
</gene>
<dbReference type="InterPro" id="IPR008780">
    <property type="entry name" value="Plasmodium_Vir"/>
</dbReference>
<evidence type="ECO:0000313" key="2">
    <source>
        <dbReference type="EMBL" id="SBT32450.1"/>
    </source>
</evidence>
<dbReference type="Proteomes" id="UP000078550">
    <property type="component" value="Unassembled WGS sequence"/>
</dbReference>
<dbReference type="AlphaFoldDB" id="A0A1A8YLK7"/>
<reference evidence="3" key="1">
    <citation type="submission" date="2016-05" db="EMBL/GenBank/DDBJ databases">
        <authorList>
            <person name="Naeem Raeece"/>
        </authorList>
    </citation>
    <scope>NUCLEOTIDE SEQUENCE [LARGE SCALE GENOMIC DNA]</scope>
</reference>
<dbReference type="EMBL" id="FLRE01000036">
    <property type="protein sequence ID" value="SBT32450.1"/>
    <property type="molecule type" value="Genomic_DNA"/>
</dbReference>
<evidence type="ECO:0000256" key="1">
    <source>
        <dbReference type="SAM" id="Phobius"/>
    </source>
</evidence>
<dbReference type="Pfam" id="PF05795">
    <property type="entry name" value="Plasmodium_Vir"/>
    <property type="match status" value="1"/>
</dbReference>
<accession>A0A1A8YLK7</accession>
<evidence type="ECO:0000313" key="3">
    <source>
        <dbReference type="Proteomes" id="UP000078550"/>
    </source>
</evidence>
<keyword evidence="1" id="KW-0812">Transmembrane</keyword>
<keyword evidence="1" id="KW-1133">Transmembrane helix</keyword>
<name>A0A1A8YLK7_PLAOA</name>
<organism evidence="2 3">
    <name type="scientific">Plasmodium ovale wallikeri</name>
    <dbReference type="NCBI Taxonomy" id="864142"/>
    <lineage>
        <taxon>Eukaryota</taxon>
        <taxon>Sar</taxon>
        <taxon>Alveolata</taxon>
        <taxon>Apicomplexa</taxon>
        <taxon>Aconoidasida</taxon>
        <taxon>Haemosporida</taxon>
        <taxon>Plasmodiidae</taxon>
        <taxon>Plasmodium</taxon>
        <taxon>Plasmodium (Plasmodium)</taxon>
    </lineage>
</organism>
<proteinExistence type="predicted"/>
<feature type="transmembrane region" description="Helical" evidence="1">
    <location>
        <begin position="411"/>
        <end position="434"/>
    </location>
</feature>